<evidence type="ECO:0000256" key="4">
    <source>
        <dbReference type="ARBA" id="ARBA00022989"/>
    </source>
</evidence>
<sequence length="110" mass="12698">YEGLHRFDPQAERLKSDEERVVKKIDKKIMIWFCIMFIALQLDRQNIKQALTDNLLDDLGLNTNAIFYACFLFGGITSQMVSKNIGPHRWIPTQMVLWSIIASAQVSHVC</sequence>
<reference evidence="6 7" key="1">
    <citation type="submission" date="2018-03" db="EMBL/GenBank/DDBJ databases">
        <title>Genomes of Pezizomycetes fungi and the evolution of truffles.</title>
        <authorList>
            <person name="Murat C."/>
            <person name="Payen T."/>
            <person name="Noel B."/>
            <person name="Kuo A."/>
            <person name="Martin F.M."/>
        </authorList>
    </citation>
    <scope>NUCLEOTIDE SEQUENCE [LARGE SCALE GENOMIC DNA]</scope>
    <source>
        <strain evidence="6">091103-1</strain>
    </source>
</reference>
<keyword evidence="7" id="KW-1185">Reference proteome</keyword>
<keyword evidence="5" id="KW-0472">Membrane</keyword>
<evidence type="ECO:0000256" key="1">
    <source>
        <dbReference type="ARBA" id="ARBA00004141"/>
    </source>
</evidence>
<evidence type="ECO:0000256" key="3">
    <source>
        <dbReference type="ARBA" id="ARBA00022692"/>
    </source>
</evidence>
<dbReference type="PANTHER" id="PTHR43791:SF65">
    <property type="entry name" value="MAJOR FACILITATOR SUPERFAMILY (MFS) PROFILE DOMAIN-CONTAINING PROTEIN-RELATED"/>
    <property type="match status" value="1"/>
</dbReference>
<organism evidence="6 7">
    <name type="scientific">Tuber magnatum</name>
    <name type="common">white Piedmont truffle</name>
    <dbReference type="NCBI Taxonomy" id="42249"/>
    <lineage>
        <taxon>Eukaryota</taxon>
        <taxon>Fungi</taxon>
        <taxon>Dikarya</taxon>
        <taxon>Ascomycota</taxon>
        <taxon>Pezizomycotina</taxon>
        <taxon>Pezizomycetes</taxon>
        <taxon>Pezizales</taxon>
        <taxon>Tuberaceae</taxon>
        <taxon>Tuber</taxon>
    </lineage>
</organism>
<dbReference type="PANTHER" id="PTHR43791">
    <property type="entry name" value="PERMEASE-RELATED"/>
    <property type="match status" value="1"/>
</dbReference>
<dbReference type="InterPro" id="IPR036259">
    <property type="entry name" value="MFS_trans_sf"/>
</dbReference>
<dbReference type="STRING" id="42249.A0A317T2V2"/>
<comment type="subcellular location">
    <subcellularLocation>
        <location evidence="1">Membrane</location>
        <topology evidence="1">Multi-pass membrane protein</topology>
    </subcellularLocation>
</comment>
<evidence type="ECO:0000256" key="2">
    <source>
        <dbReference type="ARBA" id="ARBA00022448"/>
    </source>
</evidence>
<dbReference type="OrthoDB" id="1935484at2759"/>
<dbReference type="Gene3D" id="1.20.1250.20">
    <property type="entry name" value="MFS general substrate transporter like domains"/>
    <property type="match status" value="1"/>
</dbReference>
<dbReference type="GO" id="GO:0022857">
    <property type="term" value="F:transmembrane transporter activity"/>
    <property type="evidence" value="ECO:0007669"/>
    <property type="project" value="TreeGrafter"/>
</dbReference>
<evidence type="ECO:0000256" key="5">
    <source>
        <dbReference type="ARBA" id="ARBA00023136"/>
    </source>
</evidence>
<evidence type="ECO:0008006" key="8">
    <source>
        <dbReference type="Google" id="ProtNLM"/>
    </source>
</evidence>
<keyword evidence="4" id="KW-1133">Transmembrane helix</keyword>
<proteinExistence type="predicted"/>
<comment type="caution">
    <text evidence="6">The sequence shown here is derived from an EMBL/GenBank/DDBJ whole genome shotgun (WGS) entry which is preliminary data.</text>
</comment>
<keyword evidence="3" id="KW-0812">Transmembrane</keyword>
<accession>A0A317T2V2</accession>
<feature type="non-terminal residue" evidence="6">
    <location>
        <position position="1"/>
    </location>
</feature>
<dbReference type="EMBL" id="PYWC01000006">
    <property type="protein sequence ID" value="PWW79736.1"/>
    <property type="molecule type" value="Genomic_DNA"/>
</dbReference>
<name>A0A317T2V2_9PEZI</name>
<evidence type="ECO:0000313" key="7">
    <source>
        <dbReference type="Proteomes" id="UP000246991"/>
    </source>
</evidence>
<dbReference type="SUPFAM" id="SSF103473">
    <property type="entry name" value="MFS general substrate transporter"/>
    <property type="match status" value="1"/>
</dbReference>
<protein>
    <recommendedName>
        <fullName evidence="8">MFS general substrate transporter</fullName>
    </recommendedName>
</protein>
<evidence type="ECO:0000313" key="6">
    <source>
        <dbReference type="EMBL" id="PWW79736.1"/>
    </source>
</evidence>
<keyword evidence="2" id="KW-0813">Transport</keyword>
<gene>
    <name evidence="6" type="ORF">C7212DRAFT_157012</name>
</gene>
<dbReference type="Proteomes" id="UP000246991">
    <property type="component" value="Unassembled WGS sequence"/>
</dbReference>
<dbReference type="AlphaFoldDB" id="A0A317T2V2"/>
<dbReference type="GO" id="GO:0016020">
    <property type="term" value="C:membrane"/>
    <property type="evidence" value="ECO:0007669"/>
    <property type="project" value="UniProtKB-SubCell"/>
</dbReference>